<dbReference type="AlphaFoldDB" id="A0AAV4Y5Q2"/>
<accession>A0AAV4Y5Q2</accession>
<sequence length="90" mass="10241">MATDMMQSTTERRIQQDFINSADAVSMLGLWSLITSQRSYKLQMVLDILDKTSNFSAELNSLDGDAVTNSILAADFLFISNFFYFSNEFF</sequence>
<protein>
    <submittedName>
        <fullName evidence="1">Uncharacterized protein</fullName>
    </submittedName>
</protein>
<proteinExistence type="predicted"/>
<reference evidence="1 2" key="1">
    <citation type="submission" date="2021-06" db="EMBL/GenBank/DDBJ databases">
        <title>Caerostris extrusa draft genome.</title>
        <authorList>
            <person name="Kono N."/>
            <person name="Arakawa K."/>
        </authorList>
    </citation>
    <scope>NUCLEOTIDE SEQUENCE [LARGE SCALE GENOMIC DNA]</scope>
</reference>
<name>A0AAV4Y5Q2_CAEEX</name>
<dbReference type="Proteomes" id="UP001054945">
    <property type="component" value="Unassembled WGS sequence"/>
</dbReference>
<evidence type="ECO:0000313" key="2">
    <source>
        <dbReference type="Proteomes" id="UP001054945"/>
    </source>
</evidence>
<keyword evidence="2" id="KW-1185">Reference proteome</keyword>
<organism evidence="1 2">
    <name type="scientific">Caerostris extrusa</name>
    <name type="common">Bark spider</name>
    <name type="synonym">Caerostris bankana</name>
    <dbReference type="NCBI Taxonomy" id="172846"/>
    <lineage>
        <taxon>Eukaryota</taxon>
        <taxon>Metazoa</taxon>
        <taxon>Ecdysozoa</taxon>
        <taxon>Arthropoda</taxon>
        <taxon>Chelicerata</taxon>
        <taxon>Arachnida</taxon>
        <taxon>Araneae</taxon>
        <taxon>Araneomorphae</taxon>
        <taxon>Entelegynae</taxon>
        <taxon>Araneoidea</taxon>
        <taxon>Araneidae</taxon>
        <taxon>Caerostris</taxon>
    </lineage>
</organism>
<gene>
    <name evidence="1" type="ORF">CEXT_42041</name>
</gene>
<evidence type="ECO:0000313" key="1">
    <source>
        <dbReference type="EMBL" id="GIZ02577.1"/>
    </source>
</evidence>
<dbReference type="EMBL" id="BPLR01018829">
    <property type="protein sequence ID" value="GIZ02577.1"/>
    <property type="molecule type" value="Genomic_DNA"/>
</dbReference>
<comment type="caution">
    <text evidence="1">The sequence shown here is derived from an EMBL/GenBank/DDBJ whole genome shotgun (WGS) entry which is preliminary data.</text>
</comment>